<name>A0ABP6ZQB3_9ACTN</name>
<organism evidence="2 3">
    <name type="scientific">Microlunatus ginsengisoli</name>
    <dbReference type="NCBI Taxonomy" id="363863"/>
    <lineage>
        <taxon>Bacteria</taxon>
        <taxon>Bacillati</taxon>
        <taxon>Actinomycetota</taxon>
        <taxon>Actinomycetes</taxon>
        <taxon>Propionibacteriales</taxon>
        <taxon>Propionibacteriaceae</taxon>
        <taxon>Microlunatus</taxon>
    </lineage>
</organism>
<dbReference type="Proteomes" id="UP001501490">
    <property type="component" value="Unassembled WGS sequence"/>
</dbReference>
<dbReference type="PANTHER" id="PTHR34846">
    <property type="entry name" value="4-CARBOXYMUCONOLACTONE DECARBOXYLASE FAMILY PROTEIN (AFU_ORTHOLOGUE AFUA_6G11590)"/>
    <property type="match status" value="1"/>
</dbReference>
<proteinExistence type="predicted"/>
<evidence type="ECO:0000259" key="1">
    <source>
        <dbReference type="Pfam" id="PF02627"/>
    </source>
</evidence>
<dbReference type="RefSeq" id="WP_344802383.1">
    <property type="nucleotide sequence ID" value="NZ_BAABAB010000007.1"/>
</dbReference>
<dbReference type="Gene3D" id="1.20.1290.10">
    <property type="entry name" value="AhpD-like"/>
    <property type="match status" value="1"/>
</dbReference>
<dbReference type="InterPro" id="IPR003779">
    <property type="entry name" value="CMD-like"/>
</dbReference>
<keyword evidence="3" id="KW-1185">Reference proteome</keyword>
<gene>
    <name evidence="2" type="ORF">GCM10022236_12070</name>
</gene>
<comment type="caution">
    <text evidence="2">The sequence shown here is derived from an EMBL/GenBank/DDBJ whole genome shotgun (WGS) entry which is preliminary data.</text>
</comment>
<evidence type="ECO:0000313" key="3">
    <source>
        <dbReference type="Proteomes" id="UP001501490"/>
    </source>
</evidence>
<dbReference type="PANTHER" id="PTHR34846:SF10">
    <property type="entry name" value="CYTOPLASMIC PROTEIN"/>
    <property type="match status" value="1"/>
</dbReference>
<evidence type="ECO:0000313" key="2">
    <source>
        <dbReference type="EMBL" id="GAA3611871.1"/>
    </source>
</evidence>
<protein>
    <recommendedName>
        <fullName evidence="1">Carboxymuconolactone decarboxylase-like domain-containing protein</fullName>
    </recommendedName>
</protein>
<feature type="domain" description="Carboxymuconolactone decarboxylase-like" evidence="1">
    <location>
        <begin position="76"/>
        <end position="139"/>
    </location>
</feature>
<dbReference type="EMBL" id="BAABAB010000007">
    <property type="protein sequence ID" value="GAA3611871.1"/>
    <property type="molecule type" value="Genomic_DNA"/>
</dbReference>
<reference evidence="3" key="1">
    <citation type="journal article" date="2019" name="Int. J. Syst. Evol. Microbiol.">
        <title>The Global Catalogue of Microorganisms (GCM) 10K type strain sequencing project: providing services to taxonomists for standard genome sequencing and annotation.</title>
        <authorList>
            <consortium name="The Broad Institute Genomics Platform"/>
            <consortium name="The Broad Institute Genome Sequencing Center for Infectious Disease"/>
            <person name="Wu L."/>
            <person name="Ma J."/>
        </authorList>
    </citation>
    <scope>NUCLEOTIDE SEQUENCE [LARGE SCALE GENOMIC DNA]</scope>
    <source>
        <strain evidence="3">JCM 16929</strain>
    </source>
</reference>
<sequence>MTGTIAGPGPGVELEARRRLARVPIDQPPGLFAKALGWFAGKLYGQVPDNGWAMAANRKVLLATLSHERKIARFDAVPEELKFLAEMATAMEIGCSWCVDFGYFAAHRKGADIEKLRAVADWRESDRFSELERRVIEFAIAATATPGEVSDELVEPLRTALGDAGLVELAMVVANENSRSRFNSALGLVSQGYSAVCRLP</sequence>
<dbReference type="SUPFAM" id="SSF69118">
    <property type="entry name" value="AhpD-like"/>
    <property type="match status" value="1"/>
</dbReference>
<dbReference type="InterPro" id="IPR029032">
    <property type="entry name" value="AhpD-like"/>
</dbReference>
<dbReference type="Pfam" id="PF02627">
    <property type="entry name" value="CMD"/>
    <property type="match status" value="1"/>
</dbReference>
<accession>A0ABP6ZQB3</accession>